<evidence type="ECO:0000313" key="3">
    <source>
        <dbReference type="Proteomes" id="UP000198551"/>
    </source>
</evidence>
<feature type="transmembrane region" description="Helical" evidence="1">
    <location>
        <begin position="41"/>
        <end position="59"/>
    </location>
</feature>
<dbReference type="Proteomes" id="UP000198551">
    <property type="component" value="Unassembled WGS sequence"/>
</dbReference>
<evidence type="ECO:0000313" key="2">
    <source>
        <dbReference type="EMBL" id="SCF04433.1"/>
    </source>
</evidence>
<feature type="transmembrane region" description="Helical" evidence="1">
    <location>
        <begin position="79"/>
        <end position="98"/>
    </location>
</feature>
<reference evidence="3" key="1">
    <citation type="submission" date="2016-06" db="EMBL/GenBank/DDBJ databases">
        <authorList>
            <person name="Varghese N."/>
        </authorList>
    </citation>
    <scope>NUCLEOTIDE SEQUENCE [LARGE SCALE GENOMIC DNA]</scope>
    <source>
        <strain evidence="3">DSM 45555</strain>
    </source>
</reference>
<feature type="transmembrane region" description="Helical" evidence="1">
    <location>
        <begin position="164"/>
        <end position="187"/>
    </location>
</feature>
<organism evidence="2 3">
    <name type="scientific">Micromonospora marina</name>
    <dbReference type="NCBI Taxonomy" id="307120"/>
    <lineage>
        <taxon>Bacteria</taxon>
        <taxon>Bacillati</taxon>
        <taxon>Actinomycetota</taxon>
        <taxon>Actinomycetes</taxon>
        <taxon>Micromonosporales</taxon>
        <taxon>Micromonosporaceae</taxon>
        <taxon>Micromonospora</taxon>
    </lineage>
</organism>
<keyword evidence="1" id="KW-0472">Membrane</keyword>
<sequence>MRWLTLYLRCRGVVAAAGAAAAGVLVSWWLGQATDEPRLRLAVASLSALVATVAFGPGLTGADPELERTASLAWRPRRAAHLLAVMATAALISAAPVLTGEPLAKTALMIRDTAGLAGLLAIGAAWGAQWAWLLPVGWTLVVVLSGPASGHTYQEVLTWMLQPAGTTSAAVSAATIAVAGVVTHAFLGGRR</sequence>
<dbReference type="AlphaFoldDB" id="A0A1C4X7F8"/>
<dbReference type="RefSeq" id="WP_018786370.1">
    <property type="nucleotide sequence ID" value="NZ_FMCV01000006.1"/>
</dbReference>
<name>A0A1C4X7F8_9ACTN</name>
<protein>
    <submittedName>
        <fullName evidence="2">Uncharacterized protein</fullName>
    </submittedName>
</protein>
<evidence type="ECO:0000256" key="1">
    <source>
        <dbReference type="SAM" id="Phobius"/>
    </source>
</evidence>
<keyword evidence="3" id="KW-1185">Reference proteome</keyword>
<gene>
    <name evidence="2" type="ORF">GA0070215_106195</name>
</gene>
<feature type="transmembrane region" description="Helical" evidence="1">
    <location>
        <begin position="6"/>
        <end position="29"/>
    </location>
</feature>
<keyword evidence="1" id="KW-0812">Transmembrane</keyword>
<dbReference type="EMBL" id="FMCV01000006">
    <property type="protein sequence ID" value="SCF04433.1"/>
    <property type="molecule type" value="Genomic_DNA"/>
</dbReference>
<feature type="transmembrane region" description="Helical" evidence="1">
    <location>
        <begin position="119"/>
        <end position="144"/>
    </location>
</feature>
<proteinExistence type="predicted"/>
<keyword evidence="1" id="KW-1133">Transmembrane helix</keyword>
<accession>A0A1C4X7F8</accession>